<evidence type="ECO:0000256" key="1">
    <source>
        <dbReference type="SAM" id="MobiDB-lite"/>
    </source>
</evidence>
<dbReference type="EMBL" id="VSSQ01043154">
    <property type="protein sequence ID" value="MPM96814.1"/>
    <property type="molecule type" value="Genomic_DNA"/>
</dbReference>
<proteinExistence type="predicted"/>
<comment type="caution">
    <text evidence="2">The sequence shown here is derived from an EMBL/GenBank/DDBJ whole genome shotgun (WGS) entry which is preliminary data.</text>
</comment>
<accession>A0A645E4V1</accession>
<sequence>MPKPPDKQQHKVCQRDAEQQKGDDVLANAHRAGVLHVGRHIGGLRHGVCNRRRCRCLCGMGGTRRRGPATGAELCTFGDIGTTVFTKHNVTSF</sequence>
<feature type="region of interest" description="Disordered" evidence="1">
    <location>
        <begin position="1"/>
        <end position="20"/>
    </location>
</feature>
<gene>
    <name evidence="2" type="ORF">SDC9_143979</name>
</gene>
<organism evidence="2">
    <name type="scientific">bioreactor metagenome</name>
    <dbReference type="NCBI Taxonomy" id="1076179"/>
    <lineage>
        <taxon>unclassified sequences</taxon>
        <taxon>metagenomes</taxon>
        <taxon>ecological metagenomes</taxon>
    </lineage>
</organism>
<protein>
    <submittedName>
        <fullName evidence="2">Uncharacterized protein</fullName>
    </submittedName>
</protein>
<dbReference type="AlphaFoldDB" id="A0A645E4V1"/>
<name>A0A645E4V1_9ZZZZ</name>
<reference evidence="2" key="1">
    <citation type="submission" date="2019-08" db="EMBL/GenBank/DDBJ databases">
        <authorList>
            <person name="Kucharzyk K."/>
            <person name="Murdoch R.W."/>
            <person name="Higgins S."/>
            <person name="Loffler F."/>
        </authorList>
    </citation>
    <scope>NUCLEOTIDE SEQUENCE</scope>
</reference>
<evidence type="ECO:0000313" key="2">
    <source>
        <dbReference type="EMBL" id="MPM96814.1"/>
    </source>
</evidence>